<dbReference type="OrthoDB" id="9806211at2"/>
<feature type="transmembrane region" description="Helical" evidence="6">
    <location>
        <begin position="154"/>
        <end position="175"/>
    </location>
</feature>
<dbReference type="GO" id="GO:0016020">
    <property type="term" value="C:membrane"/>
    <property type="evidence" value="ECO:0007669"/>
    <property type="project" value="UniProtKB-SubCell"/>
</dbReference>
<evidence type="ECO:0000256" key="5">
    <source>
        <dbReference type="ARBA" id="ARBA00023136"/>
    </source>
</evidence>
<keyword evidence="4 6" id="KW-1133">Transmembrane helix</keyword>
<keyword evidence="5 6" id="KW-0472">Membrane</keyword>
<evidence type="ECO:0000313" key="9">
    <source>
        <dbReference type="Proteomes" id="UP000231962"/>
    </source>
</evidence>
<dbReference type="InterPro" id="IPR005496">
    <property type="entry name" value="Integral_membrane_TerC"/>
</dbReference>
<dbReference type="Proteomes" id="UP000231962">
    <property type="component" value="Unassembled WGS sequence"/>
</dbReference>
<dbReference type="RefSeq" id="WP_100714662.1">
    <property type="nucleotide sequence ID" value="NZ_NPDY01000014.1"/>
</dbReference>
<evidence type="ECO:0000256" key="1">
    <source>
        <dbReference type="ARBA" id="ARBA00004141"/>
    </source>
</evidence>
<evidence type="ECO:0000256" key="3">
    <source>
        <dbReference type="ARBA" id="ARBA00022692"/>
    </source>
</evidence>
<keyword evidence="9" id="KW-1185">Reference proteome</keyword>
<dbReference type="EMBL" id="NPDY01000014">
    <property type="protein sequence ID" value="PJZ68972.1"/>
    <property type="molecule type" value="Genomic_DNA"/>
</dbReference>
<feature type="transmembrane region" description="Helical" evidence="6">
    <location>
        <begin position="12"/>
        <end position="35"/>
    </location>
</feature>
<feature type="transmembrane region" description="Helical" evidence="6">
    <location>
        <begin position="187"/>
        <end position="207"/>
    </location>
</feature>
<dbReference type="EMBL" id="NPDZ01000004">
    <property type="protein sequence ID" value="PJZ73670.1"/>
    <property type="molecule type" value="Genomic_DNA"/>
</dbReference>
<evidence type="ECO:0000256" key="2">
    <source>
        <dbReference type="ARBA" id="ARBA00007511"/>
    </source>
</evidence>
<name>A0A2M9ZNL1_9LEPT</name>
<evidence type="ECO:0008006" key="11">
    <source>
        <dbReference type="Google" id="ProtNLM"/>
    </source>
</evidence>
<dbReference type="Proteomes" id="UP000231990">
    <property type="component" value="Unassembled WGS sequence"/>
</dbReference>
<comment type="similarity">
    <text evidence="2">Belongs to the TerC family.</text>
</comment>
<feature type="transmembrane region" description="Helical" evidence="6">
    <location>
        <begin position="74"/>
        <end position="98"/>
    </location>
</feature>
<evidence type="ECO:0000313" key="10">
    <source>
        <dbReference type="Proteomes" id="UP000231990"/>
    </source>
</evidence>
<dbReference type="PANTHER" id="PTHR30238">
    <property type="entry name" value="MEMBRANE BOUND PREDICTED REDOX MODULATOR"/>
    <property type="match status" value="1"/>
</dbReference>
<proteinExistence type="inferred from homology"/>
<evidence type="ECO:0000256" key="4">
    <source>
        <dbReference type="ARBA" id="ARBA00022989"/>
    </source>
</evidence>
<dbReference type="Pfam" id="PF03741">
    <property type="entry name" value="TerC"/>
    <property type="match status" value="1"/>
</dbReference>
<gene>
    <name evidence="7" type="ORF">CH360_13855</name>
    <name evidence="8" type="ORF">CH373_07860</name>
</gene>
<keyword evidence="3 6" id="KW-0812">Transmembrane</keyword>
<evidence type="ECO:0000256" key="6">
    <source>
        <dbReference type="SAM" id="Phobius"/>
    </source>
</evidence>
<feature type="transmembrane region" description="Helical" evidence="6">
    <location>
        <begin position="125"/>
        <end position="148"/>
    </location>
</feature>
<evidence type="ECO:0000313" key="8">
    <source>
        <dbReference type="EMBL" id="PJZ73670.1"/>
    </source>
</evidence>
<feature type="transmembrane region" description="Helical" evidence="6">
    <location>
        <begin position="47"/>
        <end position="68"/>
    </location>
</feature>
<feature type="transmembrane region" description="Helical" evidence="6">
    <location>
        <begin position="213"/>
        <end position="231"/>
    </location>
</feature>
<comment type="subcellular location">
    <subcellularLocation>
        <location evidence="1">Membrane</location>
        <topology evidence="1">Multi-pass membrane protein</topology>
    </subcellularLocation>
</comment>
<comment type="caution">
    <text evidence="8">The sequence shown here is derived from an EMBL/GenBank/DDBJ whole genome shotgun (WGS) entry which is preliminary data.</text>
</comment>
<dbReference type="AlphaFoldDB" id="A0A2M9ZNL1"/>
<dbReference type="PANTHER" id="PTHR30238:SF4">
    <property type="entry name" value="SLL1022 PROTEIN"/>
    <property type="match status" value="1"/>
</dbReference>
<accession>A0A2M9ZNL1</accession>
<organism evidence="8 10">
    <name type="scientific">Leptospira perolatii</name>
    <dbReference type="NCBI Taxonomy" id="2023191"/>
    <lineage>
        <taxon>Bacteria</taxon>
        <taxon>Pseudomonadati</taxon>
        <taxon>Spirochaetota</taxon>
        <taxon>Spirochaetia</taxon>
        <taxon>Leptospirales</taxon>
        <taxon>Leptospiraceae</taxon>
        <taxon>Leptospira</taxon>
    </lineage>
</organism>
<protein>
    <recommendedName>
        <fullName evidence="11">TerC family protein</fullName>
    </recommendedName>
</protein>
<reference evidence="9 10" key="1">
    <citation type="submission" date="2017-07" db="EMBL/GenBank/DDBJ databases">
        <title>Leptospira spp. isolated from tropical soils.</title>
        <authorList>
            <person name="Thibeaux R."/>
            <person name="Iraola G."/>
            <person name="Ferres I."/>
            <person name="Bierque E."/>
            <person name="Girault D."/>
            <person name="Soupe-Gilbert M.-E."/>
            <person name="Picardeau M."/>
            <person name="Goarant C."/>
        </authorList>
    </citation>
    <scope>NUCLEOTIDE SEQUENCE [LARGE SCALE GENOMIC DNA]</scope>
    <source>
        <strain evidence="8 10">FH1-B-B1</strain>
        <strain evidence="7 9">FH1-B-C1</strain>
    </source>
</reference>
<sequence>MDIATVDSLVALLTLTAMEIVLGIDNIVFLSIIVGKLPKENQAKGRSIGLILALGFRILLLLTVSWMASLTAGLFTVIEFTVTGRDLIMLGGGLFLLAKSTSEIHSKIEGPSEDESGGNSSKTSFASVVVQIVVLDIVFSVDSIVTAVGLSGNLMIMILAVVISLFIMLIFSGTVSDFINRHPTMKVLALSFLIMIGALLFADGLHFHIPKGYIYFAMAFSLAVEILNIKVRKTASSNFD</sequence>
<evidence type="ECO:0000313" key="7">
    <source>
        <dbReference type="EMBL" id="PJZ68972.1"/>
    </source>
</evidence>